<reference evidence="1" key="1">
    <citation type="submission" date="2007-04" db="EMBL/GenBank/DDBJ databases">
        <authorList>
            <consortium name="The Broad Institute Genome Sequencing Platform"/>
            <person name="Birren B."/>
            <person name="Lander E."/>
            <person name="Galagan J."/>
            <person name="Nusbaum C."/>
            <person name="Devon K."/>
            <person name="Ma L.-J."/>
            <person name="Jaffe D."/>
            <person name="Butler J."/>
            <person name="Alvarez P."/>
            <person name="Gnerre S."/>
            <person name="Grabherr M."/>
            <person name="Kleber M."/>
            <person name="Mauceli E."/>
            <person name="Brockman W."/>
            <person name="MacCallum I.A."/>
            <person name="Young S."/>
            <person name="LaButti K."/>
            <person name="DeCaprio D."/>
            <person name="Crawford M."/>
            <person name="Koehrsen M."/>
            <person name="Engels R."/>
            <person name="Montgomery P."/>
            <person name="Pearson M."/>
            <person name="Howarth C."/>
            <person name="Larson L."/>
            <person name="White J."/>
            <person name="O'Leary S."/>
            <person name="Kodira C."/>
            <person name="Zeng Q."/>
            <person name="Yandava C."/>
            <person name="Alvarado L."/>
            <person name="Kistler C."/>
            <person name="Shim W.-B."/>
            <person name="Kang S."/>
            <person name="Woloshuk C."/>
        </authorList>
    </citation>
    <scope>NUCLEOTIDE SEQUENCE</scope>
    <source>
        <strain evidence="1">4287</strain>
    </source>
</reference>
<name>A0A0J9VS79_FUSO4</name>
<protein>
    <submittedName>
        <fullName evidence="1">Uncharacterized protein</fullName>
    </submittedName>
</protein>
<proteinExistence type="predicted"/>
<evidence type="ECO:0000313" key="1">
    <source>
        <dbReference type="EMBL" id="KNB13849.1"/>
    </source>
</evidence>
<dbReference type="EMBL" id="DS231713">
    <property type="protein sequence ID" value="KNB13849.1"/>
    <property type="molecule type" value="Genomic_DNA"/>
</dbReference>
<dbReference type="GeneID" id="28961659"/>
<dbReference type="VEuPathDB" id="FungiDB:FOXG_20953"/>
<accession>A0A0J9VS79</accession>
<organism evidence="1 2">
    <name type="scientific">Fusarium oxysporum f. sp. lycopersici (strain 4287 / CBS 123668 / FGSC 9935 / NRRL 34936)</name>
    <name type="common">Fusarium vascular wilt of tomato</name>
    <dbReference type="NCBI Taxonomy" id="426428"/>
    <lineage>
        <taxon>Eukaryota</taxon>
        <taxon>Fungi</taxon>
        <taxon>Dikarya</taxon>
        <taxon>Ascomycota</taxon>
        <taxon>Pezizomycotina</taxon>
        <taxon>Sordariomycetes</taxon>
        <taxon>Hypocreomycetidae</taxon>
        <taxon>Hypocreales</taxon>
        <taxon>Nectriaceae</taxon>
        <taxon>Fusarium</taxon>
        <taxon>Fusarium oxysporum species complex</taxon>
    </lineage>
</organism>
<dbReference type="Proteomes" id="UP000009097">
    <property type="component" value="Unassembled WGS sequence"/>
</dbReference>
<sequence>MARRVRRASSEPSTTLSFAHTSLFSISSRTEVPANFLATKVRLSRRRSSTPCIFPNPLSRPSKSTALLLNRVLATCPHRPVFNPTVPLCRQARSISRQFHVQQPQLSHSGNDFDGAVLQISVWQSAHLIMLRSLLGHTWPGEQACGLSRKDYANKGSLGLQTYFR</sequence>
<gene>
    <name evidence="1" type="ORF">FOXG_20953</name>
</gene>
<dbReference type="KEGG" id="fox:FOXG_20953"/>
<dbReference type="AlphaFoldDB" id="A0A0J9VS79"/>
<evidence type="ECO:0000313" key="2">
    <source>
        <dbReference type="Proteomes" id="UP000009097"/>
    </source>
</evidence>
<dbReference type="RefSeq" id="XP_018251894.1">
    <property type="nucleotide sequence ID" value="XM_018401280.1"/>
</dbReference>
<reference evidence="1" key="2">
    <citation type="journal article" date="2010" name="Nature">
        <title>Comparative genomics reveals mobile pathogenicity chromosomes in Fusarium.</title>
        <authorList>
            <person name="Ma L.J."/>
            <person name="van der Does H.C."/>
            <person name="Borkovich K.A."/>
            <person name="Coleman J.J."/>
            <person name="Daboussi M.J."/>
            <person name="Di Pietro A."/>
            <person name="Dufresne M."/>
            <person name="Freitag M."/>
            <person name="Grabherr M."/>
            <person name="Henrissat B."/>
            <person name="Houterman P.M."/>
            <person name="Kang S."/>
            <person name="Shim W.B."/>
            <person name="Woloshuk C."/>
            <person name="Xie X."/>
            <person name="Xu J.R."/>
            <person name="Antoniw J."/>
            <person name="Baker S.E."/>
            <person name="Bluhm B.H."/>
            <person name="Breakspear A."/>
            <person name="Brown D.W."/>
            <person name="Butchko R.A."/>
            <person name="Chapman S."/>
            <person name="Coulson R."/>
            <person name="Coutinho P.M."/>
            <person name="Danchin E.G."/>
            <person name="Diener A."/>
            <person name="Gale L.R."/>
            <person name="Gardiner D.M."/>
            <person name="Goff S."/>
            <person name="Hammond-Kosack K.E."/>
            <person name="Hilburn K."/>
            <person name="Hua-Van A."/>
            <person name="Jonkers W."/>
            <person name="Kazan K."/>
            <person name="Kodira C.D."/>
            <person name="Koehrsen M."/>
            <person name="Kumar L."/>
            <person name="Lee Y.H."/>
            <person name="Li L."/>
            <person name="Manners J.M."/>
            <person name="Miranda-Saavedra D."/>
            <person name="Mukherjee M."/>
            <person name="Park G."/>
            <person name="Park J."/>
            <person name="Park S.Y."/>
            <person name="Proctor R.H."/>
            <person name="Regev A."/>
            <person name="Ruiz-Roldan M.C."/>
            <person name="Sain D."/>
            <person name="Sakthikumar S."/>
            <person name="Sykes S."/>
            <person name="Schwartz D.C."/>
            <person name="Turgeon B.G."/>
            <person name="Wapinski I."/>
            <person name="Yoder O."/>
            <person name="Young S."/>
            <person name="Zeng Q."/>
            <person name="Zhou S."/>
            <person name="Galagan J."/>
            <person name="Cuomo C.A."/>
            <person name="Kistler H.C."/>
            <person name="Rep M."/>
        </authorList>
    </citation>
    <scope>NUCLEOTIDE SEQUENCE [LARGE SCALE GENOMIC DNA]</scope>
    <source>
        <strain evidence="1">4287</strain>
    </source>
</reference>